<feature type="region of interest" description="Disordered" evidence="1">
    <location>
        <begin position="1"/>
        <end position="263"/>
    </location>
</feature>
<evidence type="ECO:0000256" key="1">
    <source>
        <dbReference type="SAM" id="MobiDB-lite"/>
    </source>
</evidence>
<feature type="compositionally biased region" description="Polar residues" evidence="1">
    <location>
        <begin position="806"/>
        <end position="821"/>
    </location>
</feature>
<evidence type="ECO:0008006" key="4">
    <source>
        <dbReference type="Google" id="ProtNLM"/>
    </source>
</evidence>
<keyword evidence="3" id="KW-1185">Reference proteome</keyword>
<proteinExistence type="predicted"/>
<dbReference type="EMBL" id="QGMG01000875">
    <property type="protein sequence ID" value="TVY51215.1"/>
    <property type="molecule type" value="Genomic_DNA"/>
</dbReference>
<feature type="compositionally biased region" description="Polar residues" evidence="1">
    <location>
        <begin position="185"/>
        <end position="204"/>
    </location>
</feature>
<feature type="compositionally biased region" description="Polar residues" evidence="1">
    <location>
        <begin position="496"/>
        <end position="520"/>
    </location>
</feature>
<dbReference type="Pfam" id="PF11489">
    <property type="entry name" value="Aim21"/>
    <property type="match status" value="1"/>
</dbReference>
<sequence>MSTAVPQVPPRPTRAQNQASGSSSSLGSDIPKIPPRPANRRLDRSASPSRESFARSPLNETPFQGHNGSLPRSSLGEHIHNDSGDDSGADLPLRPSSVALPSIGQEGNEYAEVFEAPKEHATSSTETRNIANDLQLHAPKPSLPTSSAKQRVSQVTRTDSDKAASFGIGKAGSDDRDPSSRALKSKTSFASQASNDTERPSSSLESDHGIPEIGQRVPMYPDAGDVQAPSPAPFAAPYAPGIGFHNDGSKPRHHARKTSAREHDMPLEAYGRHGHQVLPHDRFERAYYEKHPELFKKELGQYGEGKPEWAMSSDDLNKIVRDTASRGSGLGTSGAIGTPNEQVGFQASEEYTSRMSSPRPQSSGLQLAHSNTSQTHVDSPLRKTSFPADTQDKMEFEGTLSRSLQAPSDTALESELDDDDVIHVDTARRTSRIYGGESLPQSNEELGTPGQPHEEATGYDEGYSAPILASDEVAKEPFGYELQAAVSPLRERRNSQDYSFYQQKSASQTSLSGSRPTSRPGSIHGSVPGIQFPSSTKLEDLEEYEPLFPEDEKNAGVQKPLTAADRLKRPELKNRKFPSQDIWEDTPNSLQYTATVSTPQLPEEAETAKAKEPEETPEQAFARRQEELAESESSGAESFLHQEMKKPWSNKAHLDSDTRPGMKQRFPSRDIWEDTPDSLQLQTTVAGPQSPEKEVLATPDERPTTGAVAYHQEKAAAGLPLGREEGRATTGIGALMKPSIPARPAKSKLSQSPDSVGDAQPAVPERPSRKSASADAATPPVPIKTKPQVPARPSKPISRDSGENVPLSQVPSNSSAKSVGSDQGAAAAAKPKPPVPARPVGSKIAALQGGFMADLNKRLQLGAQPPKKEEVVAEEPEEIKEKAPLADARKGRARGPARRAPAKSPAPASDATEKSTVLGFSLPQTVWHIDPEEDLVRIDAPKEITTASTPTKDVQTKTPTLAANISGEALHDIPGAEHIPASITDSSSIESALAGTVEEAKKATIPTVISGNGHELEQKSSEEPAVETTLESAEENDLSGSTATLKAETESETVE</sequence>
<feature type="compositionally biased region" description="Polar residues" evidence="1">
    <location>
        <begin position="339"/>
        <end position="377"/>
    </location>
</feature>
<feature type="compositionally biased region" description="Polar residues" evidence="1">
    <location>
        <begin position="586"/>
        <end position="600"/>
    </location>
</feature>
<dbReference type="OrthoDB" id="5386574at2759"/>
<feature type="region of interest" description="Disordered" evidence="1">
    <location>
        <begin position="547"/>
        <end position="842"/>
    </location>
</feature>
<feature type="compositionally biased region" description="Basic residues" evidence="1">
    <location>
        <begin position="891"/>
        <end position="901"/>
    </location>
</feature>
<feature type="compositionally biased region" description="Polar residues" evidence="1">
    <location>
        <begin position="143"/>
        <end position="157"/>
    </location>
</feature>
<gene>
    <name evidence="2" type="ORF">LCER1_G006007</name>
</gene>
<dbReference type="AlphaFoldDB" id="A0A7D8YQG6"/>
<evidence type="ECO:0000313" key="3">
    <source>
        <dbReference type="Proteomes" id="UP000481288"/>
    </source>
</evidence>
<feature type="compositionally biased region" description="Basic and acidic residues" evidence="1">
    <location>
        <begin position="879"/>
        <end position="890"/>
    </location>
</feature>
<feature type="compositionally biased region" description="Polar residues" evidence="1">
    <location>
        <begin position="122"/>
        <end position="132"/>
    </location>
</feature>
<dbReference type="Proteomes" id="UP000481288">
    <property type="component" value="Unassembled WGS sequence"/>
</dbReference>
<feature type="region of interest" description="Disordered" evidence="1">
    <location>
        <begin position="858"/>
        <end position="916"/>
    </location>
</feature>
<reference evidence="2 3" key="1">
    <citation type="submission" date="2018-05" db="EMBL/GenBank/DDBJ databases">
        <title>Whole genome sequencing for identification of molecular markers to develop diagnostic detection tools for the regulated plant pathogen Lachnellula willkommii.</title>
        <authorList>
            <person name="Giroux E."/>
            <person name="Bilodeau G."/>
        </authorList>
    </citation>
    <scope>NUCLEOTIDE SEQUENCE [LARGE SCALE GENOMIC DNA]</scope>
    <source>
        <strain evidence="2 3">CBS 625.97</strain>
    </source>
</reference>
<feature type="compositionally biased region" description="Basic and acidic residues" evidence="1">
    <location>
        <begin position="691"/>
        <end position="703"/>
    </location>
</feature>
<feature type="region of interest" description="Disordered" evidence="1">
    <location>
        <begin position="486"/>
        <end position="535"/>
    </location>
</feature>
<feature type="region of interest" description="Disordered" evidence="1">
    <location>
        <begin position="1010"/>
        <end position="1055"/>
    </location>
</feature>
<evidence type="ECO:0000313" key="2">
    <source>
        <dbReference type="EMBL" id="TVY51215.1"/>
    </source>
</evidence>
<comment type="caution">
    <text evidence="2">The sequence shown here is derived from an EMBL/GenBank/DDBJ whole genome shotgun (WGS) entry which is preliminary data.</text>
</comment>
<name>A0A7D8YQG6_9HELO</name>
<feature type="compositionally biased region" description="Basic and acidic residues" evidence="1">
    <location>
        <begin position="640"/>
        <end position="660"/>
    </location>
</feature>
<feature type="region of interest" description="Disordered" evidence="1">
    <location>
        <begin position="322"/>
        <end position="459"/>
    </location>
</feature>
<feature type="compositionally biased region" description="Basic and acidic residues" evidence="1">
    <location>
        <begin position="565"/>
        <end position="574"/>
    </location>
</feature>
<protein>
    <recommendedName>
        <fullName evidence="4">Altered inheritance of mitochondria protein 21</fullName>
    </recommendedName>
</protein>
<feature type="compositionally biased region" description="Polar residues" evidence="1">
    <location>
        <begin position="677"/>
        <end position="687"/>
    </location>
</feature>
<dbReference type="InterPro" id="IPR021582">
    <property type="entry name" value="Aim21"/>
</dbReference>
<organism evidence="2 3">
    <name type="scientific">Lachnellula cervina</name>
    <dbReference type="NCBI Taxonomy" id="1316786"/>
    <lineage>
        <taxon>Eukaryota</taxon>
        <taxon>Fungi</taxon>
        <taxon>Dikarya</taxon>
        <taxon>Ascomycota</taxon>
        <taxon>Pezizomycotina</taxon>
        <taxon>Leotiomycetes</taxon>
        <taxon>Helotiales</taxon>
        <taxon>Lachnaceae</taxon>
        <taxon>Lachnellula</taxon>
    </lineage>
</organism>
<accession>A0A7D8YQG6</accession>
<feature type="compositionally biased region" description="Polar residues" evidence="1">
    <location>
        <begin position="58"/>
        <end position="72"/>
    </location>
</feature>